<evidence type="ECO:0000313" key="3">
    <source>
        <dbReference type="Proteomes" id="UP000015105"/>
    </source>
</evidence>
<evidence type="ECO:0000256" key="1">
    <source>
        <dbReference type="SAM" id="SignalP"/>
    </source>
</evidence>
<dbReference type="EnsemblPlants" id="AET3Gv20783300.2">
    <property type="protein sequence ID" value="AET3Gv20783300.2"/>
    <property type="gene ID" value="AET3Gv20783300"/>
</dbReference>
<reference evidence="3" key="1">
    <citation type="journal article" date="2014" name="Science">
        <title>Ancient hybridizations among the ancestral genomes of bread wheat.</title>
        <authorList>
            <consortium name="International Wheat Genome Sequencing Consortium,"/>
            <person name="Marcussen T."/>
            <person name="Sandve S.R."/>
            <person name="Heier L."/>
            <person name="Spannagl M."/>
            <person name="Pfeifer M."/>
            <person name="Jakobsen K.S."/>
            <person name="Wulff B.B."/>
            <person name="Steuernagel B."/>
            <person name="Mayer K.F."/>
            <person name="Olsen O.A."/>
        </authorList>
    </citation>
    <scope>NUCLEOTIDE SEQUENCE [LARGE SCALE GENOMIC DNA]</scope>
    <source>
        <strain evidence="3">cv. AL8/78</strain>
    </source>
</reference>
<evidence type="ECO:0000313" key="2">
    <source>
        <dbReference type="EnsemblPlants" id="AET3Gv20783300.2"/>
    </source>
</evidence>
<organism evidence="2 3">
    <name type="scientific">Aegilops tauschii subsp. strangulata</name>
    <name type="common">Goatgrass</name>
    <dbReference type="NCBI Taxonomy" id="200361"/>
    <lineage>
        <taxon>Eukaryota</taxon>
        <taxon>Viridiplantae</taxon>
        <taxon>Streptophyta</taxon>
        <taxon>Embryophyta</taxon>
        <taxon>Tracheophyta</taxon>
        <taxon>Spermatophyta</taxon>
        <taxon>Magnoliopsida</taxon>
        <taxon>Liliopsida</taxon>
        <taxon>Poales</taxon>
        <taxon>Poaceae</taxon>
        <taxon>BOP clade</taxon>
        <taxon>Pooideae</taxon>
        <taxon>Triticodae</taxon>
        <taxon>Triticeae</taxon>
        <taxon>Triticinae</taxon>
        <taxon>Aegilops</taxon>
    </lineage>
</organism>
<feature type="chain" id="PRO_5018993535" description="Legume lectin domain-containing protein" evidence="1">
    <location>
        <begin position="23"/>
        <end position="103"/>
    </location>
</feature>
<dbReference type="Gramene" id="AET3Gv20783300.2">
    <property type="protein sequence ID" value="AET3Gv20783300.2"/>
    <property type="gene ID" value="AET3Gv20783300"/>
</dbReference>
<dbReference type="AlphaFoldDB" id="A0A453FU85"/>
<reference evidence="2" key="4">
    <citation type="submission" date="2019-03" db="UniProtKB">
        <authorList>
            <consortium name="EnsemblPlants"/>
        </authorList>
    </citation>
    <scope>IDENTIFICATION</scope>
</reference>
<evidence type="ECO:0008006" key="4">
    <source>
        <dbReference type="Google" id="ProtNLM"/>
    </source>
</evidence>
<proteinExistence type="predicted"/>
<protein>
    <recommendedName>
        <fullName evidence="4">Legume lectin domain-containing protein</fullName>
    </recommendedName>
</protein>
<dbReference type="Proteomes" id="UP000015105">
    <property type="component" value="Chromosome 3D"/>
</dbReference>
<reference evidence="2" key="5">
    <citation type="journal article" date="2021" name="G3 (Bethesda)">
        <title>Aegilops tauschii genome assembly Aet v5.0 features greater sequence contiguity and improved annotation.</title>
        <authorList>
            <person name="Wang L."/>
            <person name="Zhu T."/>
            <person name="Rodriguez J.C."/>
            <person name="Deal K.R."/>
            <person name="Dubcovsky J."/>
            <person name="McGuire P.E."/>
            <person name="Lux T."/>
            <person name="Spannagl M."/>
            <person name="Mayer K.F.X."/>
            <person name="Baldrich P."/>
            <person name="Meyers B.C."/>
            <person name="Huo N."/>
            <person name="Gu Y.Q."/>
            <person name="Zhou H."/>
            <person name="Devos K.M."/>
            <person name="Bennetzen J.L."/>
            <person name="Unver T."/>
            <person name="Budak H."/>
            <person name="Gulick P.J."/>
            <person name="Galiba G."/>
            <person name="Kalapos B."/>
            <person name="Nelson D.R."/>
            <person name="Li P."/>
            <person name="You F.M."/>
            <person name="Luo M.C."/>
            <person name="Dvorak J."/>
        </authorList>
    </citation>
    <scope>NUCLEOTIDE SEQUENCE [LARGE SCALE GENOMIC DNA]</scope>
    <source>
        <strain evidence="2">cv. AL8/78</strain>
    </source>
</reference>
<reference evidence="2" key="3">
    <citation type="journal article" date="2017" name="Nature">
        <title>Genome sequence of the progenitor of the wheat D genome Aegilops tauschii.</title>
        <authorList>
            <person name="Luo M.C."/>
            <person name="Gu Y.Q."/>
            <person name="Puiu D."/>
            <person name="Wang H."/>
            <person name="Twardziok S.O."/>
            <person name="Deal K.R."/>
            <person name="Huo N."/>
            <person name="Zhu T."/>
            <person name="Wang L."/>
            <person name="Wang Y."/>
            <person name="McGuire P.E."/>
            <person name="Liu S."/>
            <person name="Long H."/>
            <person name="Ramasamy R.K."/>
            <person name="Rodriguez J.C."/>
            <person name="Van S.L."/>
            <person name="Yuan L."/>
            <person name="Wang Z."/>
            <person name="Xia Z."/>
            <person name="Xiao L."/>
            <person name="Anderson O.D."/>
            <person name="Ouyang S."/>
            <person name="Liang Y."/>
            <person name="Zimin A.V."/>
            <person name="Pertea G."/>
            <person name="Qi P."/>
            <person name="Bennetzen J.L."/>
            <person name="Dai X."/>
            <person name="Dawson M.W."/>
            <person name="Muller H.G."/>
            <person name="Kugler K."/>
            <person name="Rivarola-Duarte L."/>
            <person name="Spannagl M."/>
            <person name="Mayer K.F.X."/>
            <person name="Lu F.H."/>
            <person name="Bevan M.W."/>
            <person name="Leroy P."/>
            <person name="Li P."/>
            <person name="You F.M."/>
            <person name="Sun Q."/>
            <person name="Liu Z."/>
            <person name="Lyons E."/>
            <person name="Wicker T."/>
            <person name="Salzberg S.L."/>
            <person name="Devos K.M."/>
            <person name="Dvorak J."/>
        </authorList>
    </citation>
    <scope>NUCLEOTIDE SEQUENCE [LARGE SCALE GENOMIC DNA]</scope>
    <source>
        <strain evidence="2">cv. AL8/78</strain>
    </source>
</reference>
<keyword evidence="3" id="KW-1185">Reference proteome</keyword>
<reference evidence="3" key="2">
    <citation type="journal article" date="2017" name="Nat. Plants">
        <title>The Aegilops tauschii genome reveals multiple impacts of transposons.</title>
        <authorList>
            <person name="Zhao G."/>
            <person name="Zou C."/>
            <person name="Li K."/>
            <person name="Wang K."/>
            <person name="Li T."/>
            <person name="Gao L."/>
            <person name="Zhang X."/>
            <person name="Wang H."/>
            <person name="Yang Z."/>
            <person name="Liu X."/>
            <person name="Jiang W."/>
            <person name="Mao L."/>
            <person name="Kong X."/>
            <person name="Jiao Y."/>
            <person name="Jia J."/>
        </authorList>
    </citation>
    <scope>NUCLEOTIDE SEQUENCE [LARGE SCALE GENOMIC DNA]</scope>
    <source>
        <strain evidence="3">cv. AL8/78</strain>
    </source>
</reference>
<name>A0A453FU85_AEGTS</name>
<keyword evidence="1" id="KW-0732">Signal</keyword>
<accession>A0A453FU85</accession>
<feature type="signal peptide" evidence="1">
    <location>
        <begin position="1"/>
        <end position="22"/>
    </location>
</feature>
<sequence length="103" mass="10741">MSPGCTWGALLLAALLLQPALSSPDFRVGARFAVRLPGAYQPGFAQRTTVLEAAGKREPRFAAAVSVEAGTGGGYLCSLVVLLANVTVWASDRSDQEFAARAC</sequence>